<evidence type="ECO:0000313" key="2">
    <source>
        <dbReference type="EMBL" id="KAK0708270.1"/>
    </source>
</evidence>
<reference evidence="2" key="1">
    <citation type="submission" date="2023-06" db="EMBL/GenBank/DDBJ databases">
        <title>Genome-scale phylogeny and comparative genomics of the fungal order Sordariales.</title>
        <authorList>
            <consortium name="Lawrence Berkeley National Laboratory"/>
            <person name="Hensen N."/>
            <person name="Bonometti L."/>
            <person name="Westerberg I."/>
            <person name="Brannstrom I.O."/>
            <person name="Guillou S."/>
            <person name="Cros-Aarteil S."/>
            <person name="Calhoun S."/>
            <person name="Haridas S."/>
            <person name="Kuo A."/>
            <person name="Mondo S."/>
            <person name="Pangilinan J."/>
            <person name="Riley R."/>
            <person name="Labutti K."/>
            <person name="Andreopoulos B."/>
            <person name="Lipzen A."/>
            <person name="Chen C."/>
            <person name="Yanf M."/>
            <person name="Daum C."/>
            <person name="Ng V."/>
            <person name="Clum A."/>
            <person name="Steindorff A."/>
            <person name="Ohm R."/>
            <person name="Martin F."/>
            <person name="Silar P."/>
            <person name="Natvig D."/>
            <person name="Lalanne C."/>
            <person name="Gautier V."/>
            <person name="Ament-Velasquez S.L."/>
            <person name="Kruys A."/>
            <person name="Hutchinson M.I."/>
            <person name="Powell A.J."/>
            <person name="Barry K."/>
            <person name="Miller A.N."/>
            <person name="Grigoriev I.V."/>
            <person name="Debuchy R."/>
            <person name="Gladieux P."/>
            <person name="Thoren M.H."/>
            <person name="Johannesson H."/>
        </authorList>
    </citation>
    <scope>NUCLEOTIDE SEQUENCE</scope>
    <source>
        <strain evidence="2">SMH4607-1</strain>
    </source>
</reference>
<name>A0AA40A2W3_9PEZI</name>
<gene>
    <name evidence="2" type="ORF">B0H67DRAFT_335057</name>
</gene>
<evidence type="ECO:0000256" key="1">
    <source>
        <dbReference type="SAM" id="MobiDB-lite"/>
    </source>
</evidence>
<keyword evidence="3" id="KW-1185">Reference proteome</keyword>
<protein>
    <submittedName>
        <fullName evidence="2">Uncharacterized protein</fullName>
    </submittedName>
</protein>
<comment type="caution">
    <text evidence="2">The sequence shown here is derived from an EMBL/GenBank/DDBJ whole genome shotgun (WGS) entry which is preliminary data.</text>
</comment>
<feature type="compositionally biased region" description="Basic and acidic residues" evidence="1">
    <location>
        <begin position="210"/>
        <end position="220"/>
    </location>
</feature>
<dbReference type="EMBL" id="JAUKUA010000006">
    <property type="protein sequence ID" value="KAK0708270.1"/>
    <property type="molecule type" value="Genomic_DNA"/>
</dbReference>
<dbReference type="AlphaFoldDB" id="A0AA40A2W3"/>
<evidence type="ECO:0000313" key="3">
    <source>
        <dbReference type="Proteomes" id="UP001172102"/>
    </source>
</evidence>
<feature type="compositionally biased region" description="Basic residues" evidence="1">
    <location>
        <begin position="224"/>
        <end position="233"/>
    </location>
</feature>
<dbReference type="Proteomes" id="UP001172102">
    <property type="component" value="Unassembled WGS sequence"/>
</dbReference>
<proteinExistence type="predicted"/>
<accession>A0AA40A2W3</accession>
<sequence>MAHQLLRSFEASVLGASSSQGLICWVLVWSNHMLATKIRCSFEISSTSSDDFISMKNAPGRSEMRWESKVGLDGIRRELESFQCGVYAGPPSHLAHPRRAPTGSHGPVAATLAFRVTIPTARIGQDVDAPNAPESCFRAAGDWIYRVAESVRRGRSFHMRFRGPPRRDKNGTNGYQHEHPNNPNPAVDGSTIGRPDGWATGPNCSPTTRAGDRKQQEKISVRAGPKRPGRRAWKKPRGCCFVFHAWMQAAHRRQRSERCRRTLRRSMPGQAVVTNEAPVLRMAAGR</sequence>
<organism evidence="2 3">
    <name type="scientific">Lasiosphaeris hirsuta</name>
    <dbReference type="NCBI Taxonomy" id="260670"/>
    <lineage>
        <taxon>Eukaryota</taxon>
        <taxon>Fungi</taxon>
        <taxon>Dikarya</taxon>
        <taxon>Ascomycota</taxon>
        <taxon>Pezizomycotina</taxon>
        <taxon>Sordariomycetes</taxon>
        <taxon>Sordariomycetidae</taxon>
        <taxon>Sordariales</taxon>
        <taxon>Lasiosphaeriaceae</taxon>
        <taxon>Lasiosphaeris</taxon>
    </lineage>
</organism>
<feature type="region of interest" description="Disordered" evidence="1">
    <location>
        <begin position="158"/>
        <end position="233"/>
    </location>
</feature>
<feature type="compositionally biased region" description="Basic and acidic residues" evidence="1">
    <location>
        <begin position="165"/>
        <end position="180"/>
    </location>
</feature>